<dbReference type="GO" id="GO:0034755">
    <property type="term" value="P:iron ion transmembrane transport"/>
    <property type="evidence" value="ECO:0007669"/>
    <property type="project" value="TreeGrafter"/>
</dbReference>
<feature type="transmembrane region" description="Helical" evidence="6">
    <location>
        <begin position="400"/>
        <end position="423"/>
    </location>
</feature>
<evidence type="ECO:0000313" key="8">
    <source>
        <dbReference type="Proteomes" id="UP000053477"/>
    </source>
</evidence>
<gene>
    <name evidence="7" type="ORF">SCHPADRAFT_863910</name>
</gene>
<evidence type="ECO:0000256" key="4">
    <source>
        <dbReference type="ARBA" id="ARBA00023136"/>
    </source>
</evidence>
<evidence type="ECO:0000313" key="7">
    <source>
        <dbReference type="EMBL" id="KLO20112.1"/>
    </source>
</evidence>
<dbReference type="NCBIfam" id="NF037982">
    <property type="entry name" value="Nramp_1"/>
    <property type="match status" value="2"/>
</dbReference>
<feature type="transmembrane region" description="Helical" evidence="6">
    <location>
        <begin position="348"/>
        <end position="372"/>
    </location>
</feature>
<sequence length="556" mass="60709">MSDAHTSQVAESVARDEIEHASSSSRRREQWKGKARQWTSVVLQHFKRHAANGIVCSVAYFDPGNWSVDLQAGSEFGYKLLFMVLLSGIMAVVFQSMATRLGVVTGLDLATHCRMLLYNRTKHPRLCRWLVLYPLYAISEIAIISTDLAELLGSATALVLLFPALPLWAGVLITASDVFIILAVSDPTRGKPVRFFELLIAALVLAVFVSLAIVIAQVSPDWKDAFEGFLPSKTLFKPRAIYTSIGIIGATVMPHGLFLGSSLATQDRVHMKNNEAFDSQETLVLPPLTKPRRTRLFSRQSLRAAFQSFKMNDNDASSTKDGEVTHFSWTNNSLDFVRTHLTHGIVDVVMSLMGFAVVINALILIIASAVFFSGSDGQGTDAPADLFEAHTLIRQRVGTAAAVLFALALLFAGESAGITATLAGQVVSEGFIRWHISPLIRRTITRLLGLIPSMLVAVIVGRDGLNTLLVASQVILSFVLPFVAFPLVWITSSSRFMRVKRDCSSDASDSQDGEELPEYIDYSNGKIVMVLGYVIWVAVLVANAYVLVSLAMGQDG</sequence>
<feature type="transmembrane region" description="Helical" evidence="6">
    <location>
        <begin position="444"/>
        <end position="462"/>
    </location>
</feature>
<feature type="compositionally biased region" description="Basic and acidic residues" evidence="5">
    <location>
        <begin position="13"/>
        <end position="31"/>
    </location>
</feature>
<feature type="transmembrane region" description="Helical" evidence="6">
    <location>
        <begin position="76"/>
        <end position="94"/>
    </location>
</feature>
<dbReference type="GO" id="GO:0005886">
    <property type="term" value="C:plasma membrane"/>
    <property type="evidence" value="ECO:0007669"/>
    <property type="project" value="TreeGrafter"/>
</dbReference>
<dbReference type="NCBIfam" id="TIGR01197">
    <property type="entry name" value="nramp"/>
    <property type="match status" value="1"/>
</dbReference>
<dbReference type="STRING" id="27342.A0A0H2S7B4"/>
<dbReference type="PANTHER" id="PTHR11706">
    <property type="entry name" value="SOLUTE CARRIER PROTEIN FAMILY 11 MEMBER"/>
    <property type="match status" value="1"/>
</dbReference>
<name>A0A0H2S7B4_9AGAM</name>
<dbReference type="OrthoDB" id="409173at2759"/>
<comment type="subcellular location">
    <subcellularLocation>
        <location evidence="1">Membrane</location>
        <topology evidence="1">Multi-pass membrane protein</topology>
    </subcellularLocation>
</comment>
<keyword evidence="3 6" id="KW-1133">Transmembrane helix</keyword>
<feature type="transmembrane region" description="Helical" evidence="6">
    <location>
        <begin position="126"/>
        <end position="145"/>
    </location>
</feature>
<dbReference type="InterPro" id="IPR001046">
    <property type="entry name" value="NRAMP_fam"/>
</dbReference>
<feature type="transmembrane region" description="Helical" evidence="6">
    <location>
        <begin position="468"/>
        <end position="491"/>
    </location>
</feature>
<dbReference type="PRINTS" id="PR00447">
    <property type="entry name" value="NATRESASSCMP"/>
</dbReference>
<evidence type="ECO:0000256" key="1">
    <source>
        <dbReference type="ARBA" id="ARBA00004141"/>
    </source>
</evidence>
<dbReference type="AlphaFoldDB" id="A0A0H2S7B4"/>
<reference evidence="7 8" key="1">
    <citation type="submission" date="2015-04" db="EMBL/GenBank/DDBJ databases">
        <title>Complete genome sequence of Schizopora paradoxa KUC8140, a cosmopolitan wood degrader in East Asia.</title>
        <authorList>
            <consortium name="DOE Joint Genome Institute"/>
            <person name="Min B."/>
            <person name="Park H."/>
            <person name="Jang Y."/>
            <person name="Kim J.-J."/>
            <person name="Kim K.H."/>
            <person name="Pangilinan J."/>
            <person name="Lipzen A."/>
            <person name="Riley R."/>
            <person name="Grigoriev I.V."/>
            <person name="Spatafora J.W."/>
            <person name="Choi I.-G."/>
        </authorList>
    </citation>
    <scope>NUCLEOTIDE SEQUENCE [LARGE SCALE GENOMIC DNA]</scope>
    <source>
        <strain evidence="7 8">KUC8140</strain>
    </source>
</reference>
<dbReference type="FunCoup" id="A0A0H2S7B4">
    <property type="interactions" value="150"/>
</dbReference>
<dbReference type="GO" id="GO:0015086">
    <property type="term" value="F:cadmium ion transmembrane transporter activity"/>
    <property type="evidence" value="ECO:0007669"/>
    <property type="project" value="TreeGrafter"/>
</dbReference>
<dbReference type="EMBL" id="KQ085883">
    <property type="protein sequence ID" value="KLO20112.1"/>
    <property type="molecule type" value="Genomic_DNA"/>
</dbReference>
<proteinExistence type="predicted"/>
<dbReference type="GO" id="GO:0030026">
    <property type="term" value="P:intracellular manganese ion homeostasis"/>
    <property type="evidence" value="ECO:0007669"/>
    <property type="project" value="TreeGrafter"/>
</dbReference>
<feature type="compositionally biased region" description="Polar residues" evidence="5">
    <location>
        <begin position="1"/>
        <end position="10"/>
    </location>
</feature>
<feature type="region of interest" description="Disordered" evidence="5">
    <location>
        <begin position="1"/>
        <end position="31"/>
    </location>
</feature>
<evidence type="ECO:0000256" key="3">
    <source>
        <dbReference type="ARBA" id="ARBA00022989"/>
    </source>
</evidence>
<evidence type="ECO:0000256" key="2">
    <source>
        <dbReference type="ARBA" id="ARBA00022692"/>
    </source>
</evidence>
<feature type="transmembrane region" description="Helical" evidence="6">
    <location>
        <begin position="196"/>
        <end position="220"/>
    </location>
</feature>
<dbReference type="Proteomes" id="UP000053477">
    <property type="component" value="Unassembled WGS sequence"/>
</dbReference>
<feature type="transmembrane region" description="Helical" evidence="6">
    <location>
        <begin position="530"/>
        <end position="552"/>
    </location>
</feature>
<feature type="transmembrane region" description="Helical" evidence="6">
    <location>
        <begin position="240"/>
        <end position="264"/>
    </location>
</feature>
<keyword evidence="4 6" id="KW-0472">Membrane</keyword>
<protein>
    <submittedName>
        <fullName evidence="7">Nramp-domain-containing protein</fullName>
    </submittedName>
</protein>
<keyword evidence="2 6" id="KW-0812">Transmembrane</keyword>
<dbReference type="PANTHER" id="PTHR11706:SF101">
    <property type="entry name" value="MANGANESE TRANSPORTER SMF1"/>
    <property type="match status" value="1"/>
</dbReference>
<dbReference type="Pfam" id="PF01566">
    <property type="entry name" value="Nramp"/>
    <property type="match status" value="2"/>
</dbReference>
<dbReference type="GO" id="GO:0005384">
    <property type="term" value="F:manganese ion transmembrane transporter activity"/>
    <property type="evidence" value="ECO:0007669"/>
    <property type="project" value="TreeGrafter"/>
</dbReference>
<evidence type="ECO:0000256" key="5">
    <source>
        <dbReference type="SAM" id="MobiDB-lite"/>
    </source>
</evidence>
<evidence type="ECO:0000256" key="6">
    <source>
        <dbReference type="SAM" id="Phobius"/>
    </source>
</evidence>
<keyword evidence="8" id="KW-1185">Reference proteome</keyword>
<feature type="transmembrane region" description="Helical" evidence="6">
    <location>
        <begin position="165"/>
        <end position="184"/>
    </location>
</feature>
<dbReference type="InParanoid" id="A0A0H2S7B4"/>
<organism evidence="7 8">
    <name type="scientific">Schizopora paradoxa</name>
    <dbReference type="NCBI Taxonomy" id="27342"/>
    <lineage>
        <taxon>Eukaryota</taxon>
        <taxon>Fungi</taxon>
        <taxon>Dikarya</taxon>
        <taxon>Basidiomycota</taxon>
        <taxon>Agaricomycotina</taxon>
        <taxon>Agaricomycetes</taxon>
        <taxon>Hymenochaetales</taxon>
        <taxon>Schizoporaceae</taxon>
        <taxon>Schizopora</taxon>
    </lineage>
</organism>
<accession>A0A0H2S7B4</accession>